<protein>
    <submittedName>
        <fullName evidence="1">Uncharacterized protein</fullName>
    </submittedName>
</protein>
<keyword evidence="2" id="KW-1185">Reference proteome</keyword>
<proteinExistence type="predicted"/>
<dbReference type="AlphaFoldDB" id="A0A9Q9DSM1"/>
<organism evidence="1 2">
    <name type="scientific">Curvularia clavata</name>
    <dbReference type="NCBI Taxonomy" id="95742"/>
    <lineage>
        <taxon>Eukaryota</taxon>
        <taxon>Fungi</taxon>
        <taxon>Dikarya</taxon>
        <taxon>Ascomycota</taxon>
        <taxon>Pezizomycotina</taxon>
        <taxon>Dothideomycetes</taxon>
        <taxon>Pleosporomycetidae</taxon>
        <taxon>Pleosporales</taxon>
        <taxon>Pleosporineae</taxon>
        <taxon>Pleosporaceae</taxon>
        <taxon>Curvularia</taxon>
    </lineage>
</organism>
<dbReference type="OrthoDB" id="5584477at2759"/>
<gene>
    <name evidence="1" type="ORF">yc1106_05131</name>
</gene>
<dbReference type="VEuPathDB" id="FungiDB:yc1106_05131"/>
<dbReference type="EMBL" id="CP089276">
    <property type="protein sequence ID" value="USP77857.1"/>
    <property type="molecule type" value="Genomic_DNA"/>
</dbReference>
<name>A0A9Q9DSM1_CURCL</name>
<reference evidence="1" key="1">
    <citation type="submission" date="2021-12" db="EMBL/GenBank/DDBJ databases">
        <title>Curvularia clavata genome.</title>
        <authorList>
            <person name="Cao Y."/>
        </authorList>
    </citation>
    <scope>NUCLEOTIDE SEQUENCE</scope>
    <source>
        <strain evidence="1">Yc1106</strain>
    </source>
</reference>
<evidence type="ECO:0000313" key="1">
    <source>
        <dbReference type="EMBL" id="USP77857.1"/>
    </source>
</evidence>
<evidence type="ECO:0000313" key="2">
    <source>
        <dbReference type="Proteomes" id="UP001056012"/>
    </source>
</evidence>
<accession>A0A9Q9DSM1</accession>
<dbReference type="Proteomes" id="UP001056012">
    <property type="component" value="Chromosome 3"/>
</dbReference>
<sequence length="147" mass="16696">MFTQEEQDIIKSQPIGKLLEGFRETSKQTCIVVPCDVYSMLFRKKSYAAFARPTTPPPSAFPILSIRQTPGVINTSSFQNTAEERRDLDGLLRTELDDLKKDIPNIFNLLLAGVPTLKETSEAVFAKYKEGNIPLYKKLGGWQDWPW</sequence>